<name>A0ACA9PS65_9GLOM</name>
<reference evidence="1" key="1">
    <citation type="submission" date="2021-06" db="EMBL/GenBank/DDBJ databases">
        <authorList>
            <person name="Kallberg Y."/>
            <person name="Tangrot J."/>
            <person name="Rosling A."/>
        </authorList>
    </citation>
    <scope>NUCLEOTIDE SEQUENCE</scope>
    <source>
        <strain evidence="1">AU212A</strain>
    </source>
</reference>
<comment type="caution">
    <text evidence="1">The sequence shown here is derived from an EMBL/GenBank/DDBJ whole genome shotgun (WGS) entry which is preliminary data.</text>
</comment>
<gene>
    <name evidence="1" type="ORF">SCALOS_LOCUS11168</name>
</gene>
<keyword evidence="2" id="KW-1185">Reference proteome</keyword>
<sequence length="132" mass="16280">MSNFDNFSNEIFVEILLYLKELRIVFTSRRFCLIIRDSHFRFRWLVLNYNHFSKENLIRFGRTFFNVELIKMIIDNKNKFIDEDKKIETIFFHVAYNLHKTENHDNRVKALSIFEIIDSQYWLGYYNEWGYG</sequence>
<dbReference type="Proteomes" id="UP000789860">
    <property type="component" value="Unassembled WGS sequence"/>
</dbReference>
<organism evidence="1 2">
    <name type="scientific">Scutellospora calospora</name>
    <dbReference type="NCBI Taxonomy" id="85575"/>
    <lineage>
        <taxon>Eukaryota</taxon>
        <taxon>Fungi</taxon>
        <taxon>Fungi incertae sedis</taxon>
        <taxon>Mucoromycota</taxon>
        <taxon>Glomeromycotina</taxon>
        <taxon>Glomeromycetes</taxon>
        <taxon>Diversisporales</taxon>
        <taxon>Gigasporaceae</taxon>
        <taxon>Scutellospora</taxon>
    </lineage>
</organism>
<protein>
    <submittedName>
        <fullName evidence="1">6358_t:CDS:1</fullName>
    </submittedName>
</protein>
<accession>A0ACA9PS65</accession>
<evidence type="ECO:0000313" key="1">
    <source>
        <dbReference type="EMBL" id="CAG8718610.1"/>
    </source>
</evidence>
<proteinExistence type="predicted"/>
<evidence type="ECO:0000313" key="2">
    <source>
        <dbReference type="Proteomes" id="UP000789860"/>
    </source>
</evidence>
<feature type="non-terminal residue" evidence="1">
    <location>
        <position position="132"/>
    </location>
</feature>
<dbReference type="EMBL" id="CAJVPM010046407">
    <property type="protein sequence ID" value="CAG8718610.1"/>
    <property type="molecule type" value="Genomic_DNA"/>
</dbReference>